<dbReference type="InterPro" id="IPR036416">
    <property type="entry name" value="Pept_tRNA_hydro_sf"/>
</dbReference>
<dbReference type="Pfam" id="PF01195">
    <property type="entry name" value="Pept_tRNA_hydro"/>
    <property type="match status" value="1"/>
</dbReference>
<dbReference type="EC" id="3.1.1.29" evidence="1 6"/>
<keyword evidence="2" id="KW-0820">tRNA-binding</keyword>
<evidence type="ECO:0000256" key="1">
    <source>
        <dbReference type="ARBA" id="ARBA00013260"/>
    </source>
</evidence>
<comment type="caution">
    <text evidence="8">The sequence shown here is derived from an EMBL/GenBank/DDBJ whole genome shotgun (WGS) entry which is preliminary data.</text>
</comment>
<dbReference type="GO" id="GO:0000049">
    <property type="term" value="F:tRNA binding"/>
    <property type="evidence" value="ECO:0007669"/>
    <property type="project" value="UniProtKB-KW"/>
</dbReference>
<evidence type="ECO:0000313" key="8">
    <source>
        <dbReference type="EMBL" id="PVH17288.1"/>
    </source>
</evidence>
<evidence type="ECO:0000256" key="5">
    <source>
        <dbReference type="ARBA" id="ARBA00038063"/>
    </source>
</evidence>
<evidence type="ECO:0000256" key="2">
    <source>
        <dbReference type="ARBA" id="ARBA00022555"/>
    </source>
</evidence>
<comment type="similarity">
    <text evidence="5 7">Belongs to the PTH family.</text>
</comment>
<dbReference type="GeneID" id="37000174"/>
<gene>
    <name evidence="8" type="ORF">CXQ87_000172</name>
</gene>
<accession>A0A2V1AH99</accession>
<dbReference type="PROSITE" id="PS01195">
    <property type="entry name" value="PEPT_TRNA_HYDROL_1"/>
    <property type="match status" value="1"/>
</dbReference>
<reference evidence="8 9" key="1">
    <citation type="submission" date="2017-12" db="EMBL/GenBank/DDBJ databases">
        <title>Genome Sequence of the Amphotericin B-resistant Candida duobushaemulonii strain, B09383.</title>
        <authorList>
            <person name="Chow N.A."/>
            <person name="Gade L."/>
            <person name="Batra D."/>
            <person name="Rowe L.A."/>
            <person name="Loparev V.N."/>
            <person name="Litvintseva A.P."/>
        </authorList>
    </citation>
    <scope>NUCLEOTIDE SEQUENCE [LARGE SCALE GENOMIC DNA]</scope>
    <source>
        <strain evidence="8 9">B09383</strain>
    </source>
</reference>
<name>A0A2V1AH99_9ASCO</name>
<dbReference type="NCBIfam" id="TIGR00447">
    <property type="entry name" value="pth"/>
    <property type="match status" value="1"/>
</dbReference>
<dbReference type="EMBL" id="PKFP01000008">
    <property type="protein sequence ID" value="PVH17288.1"/>
    <property type="molecule type" value="Genomic_DNA"/>
</dbReference>
<comment type="catalytic activity">
    <reaction evidence="6">
        <text>an N-acyl-L-alpha-aminoacyl-tRNA + H2O = an N-acyl-L-amino acid + a tRNA + H(+)</text>
        <dbReference type="Rhea" id="RHEA:54448"/>
        <dbReference type="Rhea" id="RHEA-COMP:10123"/>
        <dbReference type="Rhea" id="RHEA-COMP:13883"/>
        <dbReference type="ChEBI" id="CHEBI:15377"/>
        <dbReference type="ChEBI" id="CHEBI:15378"/>
        <dbReference type="ChEBI" id="CHEBI:59874"/>
        <dbReference type="ChEBI" id="CHEBI:78442"/>
        <dbReference type="ChEBI" id="CHEBI:138191"/>
        <dbReference type="EC" id="3.1.1.29"/>
    </reaction>
</comment>
<protein>
    <recommendedName>
        <fullName evidence="1 6">Peptidyl-tRNA hydrolase</fullName>
        <ecNumber evidence="1 6">3.1.1.29</ecNumber>
    </recommendedName>
</protein>
<dbReference type="InterPro" id="IPR018171">
    <property type="entry name" value="Pept_tRNA_hydro_CS"/>
</dbReference>
<dbReference type="RefSeq" id="XP_025338228.1">
    <property type="nucleotide sequence ID" value="XM_025478755.1"/>
</dbReference>
<dbReference type="VEuPathDB" id="FungiDB:CXQ87_000172"/>
<keyword evidence="9" id="KW-1185">Reference proteome</keyword>
<dbReference type="Gene3D" id="3.40.50.1470">
    <property type="entry name" value="Peptidyl-tRNA hydrolase"/>
    <property type="match status" value="1"/>
</dbReference>
<dbReference type="PROSITE" id="PS01196">
    <property type="entry name" value="PEPT_TRNA_HYDROL_2"/>
    <property type="match status" value="1"/>
</dbReference>
<organism evidence="8 9">
    <name type="scientific">Candidozyma duobushaemuli</name>
    <dbReference type="NCBI Taxonomy" id="1231522"/>
    <lineage>
        <taxon>Eukaryota</taxon>
        <taxon>Fungi</taxon>
        <taxon>Dikarya</taxon>
        <taxon>Ascomycota</taxon>
        <taxon>Saccharomycotina</taxon>
        <taxon>Pichiomycetes</taxon>
        <taxon>Metschnikowiaceae</taxon>
        <taxon>Candidozyma</taxon>
    </lineage>
</organism>
<dbReference type="GO" id="GO:0004045">
    <property type="term" value="F:peptidyl-tRNA hydrolase activity"/>
    <property type="evidence" value="ECO:0007669"/>
    <property type="project" value="UniProtKB-EC"/>
</dbReference>
<sequence>MLRYVGWIWPQQTPRQFSTLKEGKPPAILFASIANPVPQYSGTRHNVGNWALEEIIKKRTEIPPLKSSSRYRGFHASECPSLNCEFLKSTSSFMNLQGRPIGKAWNQFQKSYPGHSTALVILHDEIEIAPGKVQVRRQNTSARGHNGLRSIDKAVGPGYTKIGIGVGKSDTLPVDKHVLSKFTPEELELLTEKSLPQVDSIIGDMLQGKYIYEKQ</sequence>
<dbReference type="PANTHER" id="PTHR17224:SF1">
    <property type="entry name" value="PEPTIDYL-TRNA HYDROLASE"/>
    <property type="match status" value="1"/>
</dbReference>
<dbReference type="InterPro" id="IPR001328">
    <property type="entry name" value="Pept_tRNA_hydro"/>
</dbReference>
<evidence type="ECO:0000256" key="3">
    <source>
        <dbReference type="ARBA" id="ARBA00022801"/>
    </source>
</evidence>
<keyword evidence="3 6" id="KW-0378">Hydrolase</keyword>
<dbReference type="AlphaFoldDB" id="A0A2V1AH99"/>
<proteinExistence type="inferred from homology"/>
<dbReference type="SUPFAM" id="SSF53178">
    <property type="entry name" value="Peptidyl-tRNA hydrolase-like"/>
    <property type="match status" value="1"/>
</dbReference>
<dbReference type="PANTHER" id="PTHR17224">
    <property type="entry name" value="PEPTIDYL-TRNA HYDROLASE"/>
    <property type="match status" value="1"/>
</dbReference>
<dbReference type="Proteomes" id="UP000244406">
    <property type="component" value="Unassembled WGS sequence"/>
</dbReference>
<evidence type="ECO:0000256" key="6">
    <source>
        <dbReference type="RuleBase" id="RU000673"/>
    </source>
</evidence>
<evidence type="ECO:0000256" key="7">
    <source>
        <dbReference type="RuleBase" id="RU004320"/>
    </source>
</evidence>
<evidence type="ECO:0000256" key="4">
    <source>
        <dbReference type="ARBA" id="ARBA00022884"/>
    </source>
</evidence>
<keyword evidence="4" id="KW-0694">RNA-binding</keyword>
<evidence type="ECO:0000313" key="9">
    <source>
        <dbReference type="Proteomes" id="UP000244406"/>
    </source>
</evidence>